<organism evidence="1 2">
    <name type="scientific">Pseudomonas mosselii</name>
    <dbReference type="NCBI Taxonomy" id="78327"/>
    <lineage>
        <taxon>Bacteria</taxon>
        <taxon>Pseudomonadati</taxon>
        <taxon>Pseudomonadota</taxon>
        <taxon>Gammaproteobacteria</taxon>
        <taxon>Pseudomonadales</taxon>
        <taxon>Pseudomonadaceae</taxon>
        <taxon>Pseudomonas</taxon>
    </lineage>
</organism>
<evidence type="ECO:0000313" key="2">
    <source>
        <dbReference type="Proteomes" id="UP000309819"/>
    </source>
</evidence>
<dbReference type="Proteomes" id="UP000309819">
    <property type="component" value="Unassembled WGS sequence"/>
</dbReference>
<reference evidence="1 2" key="1">
    <citation type="submission" date="2019-05" db="EMBL/GenBank/DDBJ databases">
        <title>Pseudomonas sp. SC006 isolated from lettuce that can produce HBGAs.</title>
        <authorList>
            <person name="Wang D."/>
            <person name="Liao N."/>
            <person name="Liu D."/>
            <person name="Zhang Z."/>
            <person name="Zou S."/>
        </authorList>
    </citation>
    <scope>NUCLEOTIDE SEQUENCE [LARGE SCALE GENOMIC DNA]</scope>
    <source>
        <strain evidence="1 2">SC006</strain>
    </source>
</reference>
<dbReference type="OrthoDB" id="7015712at2"/>
<sequence>MDALAGADLETYVNFPGIQAGDEIKVIWRGSDEQGEPIDDIDAVTPVINPDPDNGVLVKIANRLLTGAYGGWVFYSYRVNDDLPTESMRQFCYVGLRSRPALEEQLAPVQALESHALVIDYSAMATAGATLYIPPYQAMQVGDQVTLLLNGEEQDGTPIREKTYDCSPQAGELGAALACQVRRTDWRNLVDGKAVLHYTVLLKGQADTLQSSEQVFAVQGEPASEPLLPAMSIVGFTGGDVLDPDAFANGLTLQAPCPAGVEAGDLVLCHWTGTQLDNRHTLALRLDASSLAGGLMQWQIDPKALGASVGDEVVLFFQIAREGWAMSSAPLVFKVERTRGPRPAPSVEKTTAEGAGNAVGSATDFNAGAWVNVPDSAVQPDDTVKVHWLGDTEGGRTVVEAPDDPHSPLRFKVPADFIAANMEQSNDASAKRFAVTYSVATSQGEWASEPLNLRIHPVPRNGYQQVLCDEADGLGNLSLGELTEDPHLVLHQWPFMAVGNQVTIAVSGVGEYQKTLRDAVPVSASELSQKMVVARVPLQDLRGLAANSRMTMTARISFDGGKTTHAVPDAFVSLNK</sequence>
<dbReference type="AlphaFoldDB" id="A0A5R8Z847"/>
<protein>
    <submittedName>
        <fullName evidence="1">Uncharacterized protein</fullName>
    </submittedName>
</protein>
<keyword evidence="2" id="KW-1185">Reference proteome</keyword>
<proteinExistence type="predicted"/>
<accession>A0A5R8Z847</accession>
<comment type="caution">
    <text evidence="1">The sequence shown here is derived from an EMBL/GenBank/DDBJ whole genome shotgun (WGS) entry which is preliminary data.</text>
</comment>
<name>A0A5R8Z847_9PSED</name>
<gene>
    <name evidence="1" type="ORF">FEM01_10790</name>
</gene>
<evidence type="ECO:0000313" key="1">
    <source>
        <dbReference type="EMBL" id="TLP61076.1"/>
    </source>
</evidence>
<dbReference type="EMBL" id="VAUO01000004">
    <property type="protein sequence ID" value="TLP61076.1"/>
    <property type="molecule type" value="Genomic_DNA"/>
</dbReference>
<dbReference type="RefSeq" id="WP_138219431.1">
    <property type="nucleotide sequence ID" value="NZ_VAUO01000004.1"/>
</dbReference>